<comment type="similarity">
    <text evidence="1">Belongs to the TrbE/VirB4 family.</text>
</comment>
<keyword evidence="2" id="KW-0547">Nucleotide-binding</keyword>
<name>A0A5C7EKN6_9PROT</name>
<keyword evidence="3" id="KW-0067">ATP-binding</keyword>
<dbReference type="EMBL" id="VPFL01000012">
    <property type="protein sequence ID" value="TXF11598.1"/>
    <property type="molecule type" value="Genomic_DNA"/>
</dbReference>
<proteinExistence type="inferred from homology"/>
<dbReference type="Proteomes" id="UP000321201">
    <property type="component" value="Unassembled WGS sequence"/>
</dbReference>
<dbReference type="InParanoid" id="A0A5C7EKN6"/>
<feature type="domain" description="CagE TrbE VirB component of type IV transporter system central" evidence="4">
    <location>
        <begin position="268"/>
        <end position="414"/>
    </location>
</feature>
<sequence length="819" mass="91470">MVKKRASGVRTKPLENLLPWLCFISPGIVLNKDGSLLACYRFSGVDAESSDPGVIDDASRALDHALRLLDDGRYTLWWTVVRRRSRAYPEGSFTRPAAERIEALHKRRFEAGDLFENAHYLSILYTPDEGIDKFFDRVAYHASEGGKSWPAALMESARDAFSRRRAFAFQQAQLDQAQRRMEATLDQFSGSLPIGLKRLDLVDLFGFLNALSSPASAMFQPRLPRGGSLDGQTGSDRISVVSDLLEFKGTDGIRYAAAVTVRGWPAATYPGALDGLMTLPAETNVSVMLRLLDQERARSVIKSMARYYEFTQVSLLGRIAEAVLKTNARVDKGKLELLEDAQAALAASTAEGAMFAYANLTAVVFGRSKEETEQAAKDAISAVNRAGFIALREGVNLLSAWASTLPGQWHENPRKQLVSAACLSDLAPLRTLDAGDPINAHLTEQSGRTQPALAAFATRSRQPYYLNLHNGDVAHTIVVGPSGAGKSVFVNFLISQYQKYNPITIIFDKNRSCMIPTIMQGGAHVDVVSENVPLNPLRLLERREHWPFLLRWLVVLLAARGRVLSAEDEKVAWEALESLAALPRERWTLSNLAALLSGALAAELRAWTRGGGQWDMFDNQEDAFELGDFTCIEMGDILKQGPAARAFMEYAFQVVDMMLDGRRPALIYIEEAWFMLSDETFCARIDDWLRTLRKKNAAVILATQSLAELRETKIFASIVDNIPNRIFLANRDAPAHEDIYRDKFGLTFAQVRLIASMTPKLEYYLVNRRHARMLSVPIPGEILAYLRSDGRAMEIFERCRKSGAPDWQQRYLDMMRQEN</sequence>
<evidence type="ECO:0000256" key="2">
    <source>
        <dbReference type="ARBA" id="ARBA00022741"/>
    </source>
</evidence>
<accession>A0A5C7EKN6</accession>
<evidence type="ECO:0000256" key="1">
    <source>
        <dbReference type="ARBA" id="ARBA00006512"/>
    </source>
</evidence>
<protein>
    <recommendedName>
        <fullName evidence="4">CagE TrbE VirB component of type IV transporter system central domain-containing protein</fullName>
    </recommendedName>
</protein>
<dbReference type="InterPro" id="IPR027417">
    <property type="entry name" value="P-loop_NTPase"/>
</dbReference>
<dbReference type="OrthoDB" id="9816422at2"/>
<dbReference type="AlphaFoldDB" id="A0A5C7EKN6"/>
<evidence type="ECO:0000259" key="4">
    <source>
        <dbReference type="Pfam" id="PF03135"/>
    </source>
</evidence>
<evidence type="ECO:0000313" key="5">
    <source>
        <dbReference type="EMBL" id="TXF11598.1"/>
    </source>
</evidence>
<dbReference type="CDD" id="cd01127">
    <property type="entry name" value="TrwB_TraG_TraD_VirD4"/>
    <property type="match status" value="1"/>
</dbReference>
<gene>
    <name evidence="5" type="ORF">FR698_09670</name>
</gene>
<dbReference type="GO" id="GO:0005524">
    <property type="term" value="F:ATP binding"/>
    <property type="evidence" value="ECO:0007669"/>
    <property type="project" value="UniProtKB-KW"/>
</dbReference>
<dbReference type="InterPro" id="IPR018145">
    <property type="entry name" value="CagE_TrbE_VirB_cntrl_dom"/>
</dbReference>
<comment type="caution">
    <text evidence="5">The sequence shown here is derived from an EMBL/GenBank/DDBJ whole genome shotgun (WGS) entry which is preliminary data.</text>
</comment>
<dbReference type="InterPro" id="IPR051162">
    <property type="entry name" value="T4SS_component"/>
</dbReference>
<evidence type="ECO:0000256" key="3">
    <source>
        <dbReference type="ARBA" id="ARBA00022840"/>
    </source>
</evidence>
<dbReference type="PANTHER" id="PTHR30121:SF12">
    <property type="entry name" value="TYPE IV SECRETION SYSTEM PROTEIN CAGE"/>
    <property type="match status" value="1"/>
</dbReference>
<dbReference type="Pfam" id="PF03135">
    <property type="entry name" value="CagE_TrbE_VirB"/>
    <property type="match status" value="1"/>
</dbReference>
<evidence type="ECO:0000313" key="6">
    <source>
        <dbReference type="Proteomes" id="UP000321201"/>
    </source>
</evidence>
<reference evidence="5 6" key="1">
    <citation type="submission" date="2019-08" db="EMBL/GenBank/DDBJ databases">
        <title>Pelomicrobium methylotrophicum gen. nov., sp. nov. a moderately thermophilic, facultatively anaerobic, lithoautotrophic and methylotrophic bacterium isolated from a terrestrial mud volcano.</title>
        <authorList>
            <person name="Slobodkina G.B."/>
            <person name="Merkel A.Y."/>
            <person name="Slobodkin A.I."/>
        </authorList>
    </citation>
    <scope>NUCLEOTIDE SEQUENCE [LARGE SCALE GENOMIC DNA]</scope>
    <source>
        <strain evidence="5 6">SM250</strain>
    </source>
</reference>
<dbReference type="Gene3D" id="3.40.50.300">
    <property type="entry name" value="P-loop containing nucleotide triphosphate hydrolases"/>
    <property type="match status" value="2"/>
</dbReference>
<dbReference type="PANTHER" id="PTHR30121">
    <property type="entry name" value="UNCHARACTERIZED PROTEIN YJGR-RELATED"/>
    <property type="match status" value="1"/>
</dbReference>
<keyword evidence="6" id="KW-1185">Reference proteome</keyword>
<organism evidence="5 6">
    <name type="scientific">Pelomicrobium methylotrophicum</name>
    <dbReference type="NCBI Taxonomy" id="2602750"/>
    <lineage>
        <taxon>Bacteria</taxon>
        <taxon>Pseudomonadati</taxon>
        <taxon>Pseudomonadota</taxon>
        <taxon>Hydrogenophilia</taxon>
        <taxon>Hydrogenophilia incertae sedis</taxon>
        <taxon>Pelomicrobium</taxon>
    </lineage>
</organism>
<dbReference type="SUPFAM" id="SSF52540">
    <property type="entry name" value="P-loop containing nucleoside triphosphate hydrolases"/>
    <property type="match status" value="1"/>
</dbReference>